<feature type="compositionally biased region" description="Polar residues" evidence="1">
    <location>
        <begin position="98"/>
        <end position="108"/>
    </location>
</feature>
<name>A0A8J1UD08_OWEFU</name>
<sequence>MPKSGPREIRDINDHLIEDHFVAKNAPFGTTDTPTNVRVKIIGGKKVLVPETFPEKQRRQQLKDAAELSPLSGSPGSPQGTSQKKRYDPNPFDDPQKRSYSIQESQAGGESPMPKNINPYSPLPPIPSPDTHNTQPRQTSNNINENDHTKDELYDRNLLGADQLPSKSIALSKQDELELLQRIKKDLESFDPRKLKDMYIDFSGFDKDLSGYITYKDLCFTLIKSQAYVQPESLRLMCAQFISDMNPNMVNYEKILAFMSAAMKRSTEETSHVDPKRGDSKIVLPPYGFDPERKVERDITENAQPNYRRGSSQQSGNYYSNPITQADGASPPHLGAFKVQREDVKLLKMIEQCLMNSDDEIRLDRVRLTFQLTDKYHRGTLSEMQIKEICRFHRLPLQESIINKILDHVDDRGQGQYDWEQFLKFLERVQPQETGLRIPPSKRPTEYVKHYPAPSANWPLGDSSPRDRQPKAQETQPDKYTTTKQMEYAPPAEIDPNAYLSPRIARPDALDYIDSKLQQQNRIDEVQRQIRELEESQKSRANQLQQQGPEHHNQSQPATEGEGWFDRFQNLADVLYRNDTDRNGLLPYDQVSFIVKQFNMVNKLELPEGTINDTLDYLRKGDTIDIDSLLKVLMKFEPGT</sequence>
<feature type="region of interest" description="Disordered" evidence="1">
    <location>
        <begin position="434"/>
        <end position="499"/>
    </location>
</feature>
<gene>
    <name evidence="2" type="ORF">OFUS_LOCUS1178</name>
</gene>
<feature type="region of interest" description="Disordered" evidence="1">
    <location>
        <begin position="535"/>
        <end position="561"/>
    </location>
</feature>
<dbReference type="SUPFAM" id="SSF47473">
    <property type="entry name" value="EF-hand"/>
    <property type="match status" value="1"/>
</dbReference>
<dbReference type="PANTHER" id="PTHR34830:SF1">
    <property type="entry name" value="GENE 12695-RELATED"/>
    <property type="match status" value="1"/>
</dbReference>
<comment type="caution">
    <text evidence="2">The sequence shown here is derived from an EMBL/GenBank/DDBJ whole genome shotgun (WGS) entry which is preliminary data.</text>
</comment>
<dbReference type="EMBL" id="CAIIXF020000001">
    <property type="protein sequence ID" value="CAH1773601.1"/>
    <property type="molecule type" value="Genomic_DNA"/>
</dbReference>
<dbReference type="InterPro" id="IPR040774">
    <property type="entry name" value="DUF5580"/>
</dbReference>
<feature type="compositionally biased region" description="Polar residues" evidence="1">
    <location>
        <begin position="130"/>
        <end position="144"/>
    </location>
</feature>
<feature type="region of interest" description="Disordered" evidence="1">
    <location>
        <begin position="44"/>
        <end position="148"/>
    </location>
</feature>
<dbReference type="InterPro" id="IPR049246">
    <property type="entry name" value="DUF5580_M"/>
</dbReference>
<protein>
    <submittedName>
        <fullName evidence="2">Uncharacterized protein</fullName>
    </submittedName>
</protein>
<dbReference type="AlphaFoldDB" id="A0A8J1UD08"/>
<evidence type="ECO:0000313" key="2">
    <source>
        <dbReference type="EMBL" id="CAH1773601.1"/>
    </source>
</evidence>
<dbReference type="InterPro" id="IPR011992">
    <property type="entry name" value="EF-hand-dom_pair"/>
</dbReference>
<dbReference type="Pfam" id="PF20743">
    <property type="entry name" value="DUF5580_C"/>
    <property type="match status" value="1"/>
</dbReference>
<dbReference type="Pfam" id="PF20742">
    <property type="entry name" value="DUF5580_M"/>
    <property type="match status" value="1"/>
</dbReference>
<organism evidence="2 3">
    <name type="scientific">Owenia fusiformis</name>
    <name type="common">Polychaete worm</name>
    <dbReference type="NCBI Taxonomy" id="6347"/>
    <lineage>
        <taxon>Eukaryota</taxon>
        <taxon>Metazoa</taxon>
        <taxon>Spiralia</taxon>
        <taxon>Lophotrochozoa</taxon>
        <taxon>Annelida</taxon>
        <taxon>Polychaeta</taxon>
        <taxon>Sedentaria</taxon>
        <taxon>Canalipalpata</taxon>
        <taxon>Sabellida</taxon>
        <taxon>Oweniida</taxon>
        <taxon>Oweniidae</taxon>
        <taxon>Owenia</taxon>
    </lineage>
</organism>
<evidence type="ECO:0000313" key="3">
    <source>
        <dbReference type="Proteomes" id="UP000749559"/>
    </source>
</evidence>
<feature type="region of interest" description="Disordered" evidence="1">
    <location>
        <begin position="295"/>
        <end position="320"/>
    </location>
</feature>
<feature type="compositionally biased region" description="Basic and acidic residues" evidence="1">
    <location>
        <begin position="53"/>
        <end position="66"/>
    </location>
</feature>
<dbReference type="OrthoDB" id="9989690at2759"/>
<feature type="compositionally biased region" description="Low complexity" evidence="1">
    <location>
        <begin position="68"/>
        <end position="82"/>
    </location>
</feature>
<dbReference type="Gene3D" id="1.10.238.10">
    <property type="entry name" value="EF-hand"/>
    <property type="match status" value="1"/>
</dbReference>
<reference evidence="2" key="1">
    <citation type="submission" date="2022-03" db="EMBL/GenBank/DDBJ databases">
        <authorList>
            <person name="Martin C."/>
        </authorList>
    </citation>
    <scope>NUCLEOTIDE SEQUENCE</scope>
</reference>
<dbReference type="InterPro" id="IPR002048">
    <property type="entry name" value="EF_hand_dom"/>
</dbReference>
<dbReference type="InterPro" id="IPR048316">
    <property type="entry name" value="DUF5580_N"/>
</dbReference>
<dbReference type="PANTHER" id="PTHR34830">
    <property type="entry name" value="SIMILAR TO HYPOTHETICAL PROTEIN MGC34837"/>
    <property type="match status" value="1"/>
</dbReference>
<feature type="compositionally biased region" description="Polar residues" evidence="1">
    <location>
        <begin position="301"/>
        <end position="320"/>
    </location>
</feature>
<dbReference type="Pfam" id="PF17743">
    <property type="entry name" value="DUF5580"/>
    <property type="match status" value="1"/>
</dbReference>
<dbReference type="PROSITE" id="PS50222">
    <property type="entry name" value="EF_HAND_2"/>
    <property type="match status" value="1"/>
</dbReference>
<accession>A0A8J1UD08</accession>
<feature type="compositionally biased region" description="Polar residues" evidence="1">
    <location>
        <begin position="472"/>
        <end position="485"/>
    </location>
</feature>
<evidence type="ECO:0000256" key="1">
    <source>
        <dbReference type="SAM" id="MobiDB-lite"/>
    </source>
</evidence>
<feature type="compositionally biased region" description="Polar residues" evidence="1">
    <location>
        <begin position="539"/>
        <end position="558"/>
    </location>
</feature>
<dbReference type="GO" id="GO:0005509">
    <property type="term" value="F:calcium ion binding"/>
    <property type="evidence" value="ECO:0007669"/>
    <property type="project" value="InterPro"/>
</dbReference>
<dbReference type="Proteomes" id="UP000749559">
    <property type="component" value="Unassembled WGS sequence"/>
</dbReference>
<proteinExistence type="predicted"/>
<dbReference type="InterPro" id="IPR049247">
    <property type="entry name" value="DUF5580_C"/>
</dbReference>
<keyword evidence="3" id="KW-1185">Reference proteome</keyword>